<sequence length="111" mass="13108">MFNTIGNSYDNQLAEPNSELFAGRKFFRTDEYGEEQLRTTFKPKTVHKDDDLFIVFVKKSILTVIFDLDEVYKKTNQYLVHAEDIAEFVFDEKDTDLIWSCEPVKGWELLQ</sequence>
<protein>
    <submittedName>
        <fullName evidence="1">Uncharacterized protein</fullName>
    </submittedName>
</protein>
<organism evidence="1 2">
    <name type="scientific">Candidatus Enterococcus avicola</name>
    <dbReference type="NCBI Taxonomy" id="2838561"/>
    <lineage>
        <taxon>Bacteria</taxon>
        <taxon>Bacillati</taxon>
        <taxon>Bacillota</taxon>
        <taxon>Bacilli</taxon>
        <taxon>Lactobacillales</taxon>
        <taxon>Enterococcaceae</taxon>
        <taxon>Enterococcus</taxon>
    </lineage>
</organism>
<dbReference type="EMBL" id="DXBN01000095">
    <property type="protein sequence ID" value="HIZ53087.1"/>
    <property type="molecule type" value="Genomic_DNA"/>
</dbReference>
<reference evidence="1" key="1">
    <citation type="journal article" date="2021" name="PeerJ">
        <title>Extensive microbial diversity within the chicken gut microbiome revealed by metagenomics and culture.</title>
        <authorList>
            <person name="Gilroy R."/>
            <person name="Ravi A."/>
            <person name="Getino M."/>
            <person name="Pursley I."/>
            <person name="Horton D.L."/>
            <person name="Alikhan N.F."/>
            <person name="Baker D."/>
            <person name="Gharbi K."/>
            <person name="Hall N."/>
            <person name="Watson M."/>
            <person name="Adriaenssens E.M."/>
            <person name="Foster-Nyarko E."/>
            <person name="Jarju S."/>
            <person name="Secka A."/>
            <person name="Antonio M."/>
            <person name="Oren A."/>
            <person name="Chaudhuri R.R."/>
            <person name="La Ragione R."/>
            <person name="Hildebrand F."/>
            <person name="Pallen M.J."/>
        </authorList>
    </citation>
    <scope>NUCLEOTIDE SEQUENCE</scope>
    <source>
        <strain evidence="1">CHK172-16539</strain>
    </source>
</reference>
<dbReference type="Proteomes" id="UP000824063">
    <property type="component" value="Unassembled WGS sequence"/>
</dbReference>
<gene>
    <name evidence="1" type="ORF">IAA20_03990</name>
</gene>
<dbReference type="AlphaFoldDB" id="A0A9D2F753"/>
<evidence type="ECO:0000313" key="1">
    <source>
        <dbReference type="EMBL" id="HIZ53087.1"/>
    </source>
</evidence>
<accession>A0A9D2F753</accession>
<name>A0A9D2F753_9ENTE</name>
<proteinExistence type="predicted"/>
<comment type="caution">
    <text evidence="1">The sequence shown here is derived from an EMBL/GenBank/DDBJ whole genome shotgun (WGS) entry which is preliminary data.</text>
</comment>
<evidence type="ECO:0000313" key="2">
    <source>
        <dbReference type="Proteomes" id="UP000824063"/>
    </source>
</evidence>
<reference evidence="1" key="2">
    <citation type="submission" date="2021-04" db="EMBL/GenBank/DDBJ databases">
        <authorList>
            <person name="Gilroy R."/>
        </authorList>
    </citation>
    <scope>NUCLEOTIDE SEQUENCE</scope>
    <source>
        <strain evidence="1">CHK172-16539</strain>
    </source>
</reference>